<keyword evidence="4 14" id="KW-0479">Metal-binding</keyword>
<feature type="binding site" evidence="14">
    <location>
        <begin position="4"/>
        <end position="11"/>
    </location>
    <ligand>
        <name>ATP</name>
        <dbReference type="ChEBI" id="CHEBI:30616"/>
    </ligand>
</feature>
<evidence type="ECO:0000256" key="7">
    <source>
        <dbReference type="ARBA" id="ARBA00022833"/>
    </source>
</evidence>
<keyword evidence="6 14" id="KW-0418">Kinase</keyword>
<reference evidence="15 16" key="1">
    <citation type="journal article" date="2019" name="Int. J. Syst. Evol. Microbiol.">
        <title>Limnobaculum parvum gen. nov., sp. nov., isolated from a freshwater lake.</title>
        <authorList>
            <person name="Baek C."/>
            <person name="Shin S.K."/>
            <person name="Yi H."/>
        </authorList>
    </citation>
    <scope>NUCLEOTIDE SEQUENCE [LARGE SCALE GENOMIC DNA]</scope>
    <source>
        <strain evidence="15 16">HYN0051</strain>
    </source>
</reference>
<evidence type="ECO:0000256" key="14">
    <source>
        <dbReference type="HAMAP-Rule" id="MF_01271"/>
    </source>
</evidence>
<evidence type="ECO:0000313" key="15">
    <source>
        <dbReference type="EMBL" id="AWH87173.1"/>
    </source>
</evidence>
<dbReference type="EC" id="2.7.1.59" evidence="1 14"/>
<dbReference type="PROSITE" id="PS01125">
    <property type="entry name" value="ROK"/>
    <property type="match status" value="1"/>
</dbReference>
<feature type="binding site" evidence="14">
    <location>
        <position position="177"/>
    </location>
    <ligand>
        <name>Zn(2+)</name>
        <dbReference type="ChEBI" id="CHEBI:29105"/>
    </ligand>
</feature>
<feature type="binding site" evidence="14">
    <location>
        <position position="184"/>
    </location>
    <ligand>
        <name>Zn(2+)</name>
        <dbReference type="ChEBI" id="CHEBI:29105"/>
    </ligand>
</feature>
<dbReference type="NCBIfam" id="NF009835">
    <property type="entry name" value="PRK13310.1"/>
    <property type="match status" value="1"/>
</dbReference>
<evidence type="ECO:0000256" key="12">
    <source>
        <dbReference type="ARBA" id="ARBA00038116"/>
    </source>
</evidence>
<sequence>MYYGFDMGGTKIEFGAFDEHHHRLIQKRVPTPRDDYPTLLKTLTELVLEADRQLGCQGKVGIGIPGMPDGESGKLFTANVPAAMGKPLANDLAALIQRPVRIDNDANCFALSEAWDGEFRQYPSVLGIILGTGVGGGIVINGKTFSGRHYIAGEFGHLRLPVDALEVLGRDIPRVACGCGHAGCIENYISGRGFEWVYQHFTGEKLPAQQIIQHYRAGEAKAVEHVDRFLDLLAVCLANIFTVLDPHLVVIGGGLSNFDEMYPLLPERIRPHLLSVAKVPRIEKARWGDSGGVRGAAFLNLLD</sequence>
<dbReference type="Proteomes" id="UP000244908">
    <property type="component" value="Chromosome"/>
</dbReference>
<dbReference type="OrthoDB" id="9810372at2"/>
<evidence type="ECO:0000256" key="4">
    <source>
        <dbReference type="ARBA" id="ARBA00022723"/>
    </source>
</evidence>
<keyword evidence="16" id="KW-1185">Reference proteome</keyword>
<keyword evidence="7 14" id="KW-0862">Zinc</keyword>
<evidence type="ECO:0000256" key="10">
    <source>
        <dbReference type="ARBA" id="ARBA00031123"/>
    </source>
</evidence>
<dbReference type="InterPro" id="IPR043129">
    <property type="entry name" value="ATPase_NBD"/>
</dbReference>
<feature type="binding site" evidence="14">
    <location>
        <position position="157"/>
    </location>
    <ligand>
        <name>Zn(2+)</name>
        <dbReference type="ChEBI" id="CHEBI:29105"/>
    </ligand>
</feature>
<gene>
    <name evidence="14" type="primary">nagK</name>
    <name evidence="15" type="ORF">HYN51_00565</name>
</gene>
<dbReference type="RefSeq" id="WP_108899267.1">
    <property type="nucleotide sequence ID" value="NZ_CP029185.2"/>
</dbReference>
<keyword evidence="5 14" id="KW-0547">Nucleotide-binding</keyword>
<name>A0A2Y9TU46_9GAMM</name>
<dbReference type="CDD" id="cd24057">
    <property type="entry name" value="ASKHA_NBD_ROK_NAGK"/>
    <property type="match status" value="1"/>
</dbReference>
<dbReference type="PANTHER" id="PTHR18964">
    <property type="entry name" value="ROK (REPRESSOR, ORF, KINASE) FAMILY"/>
    <property type="match status" value="1"/>
</dbReference>
<dbReference type="GO" id="GO:0006044">
    <property type="term" value="P:N-acetylglucosamine metabolic process"/>
    <property type="evidence" value="ECO:0007669"/>
    <property type="project" value="UniProtKB-UniRule"/>
</dbReference>
<keyword evidence="8 14" id="KW-0067">ATP-binding</keyword>
<proteinExistence type="inferred from homology"/>
<dbReference type="PANTHER" id="PTHR18964:SF162">
    <property type="entry name" value="N-ACETYL-D-GLUCOSAMINE KINASE"/>
    <property type="match status" value="1"/>
</dbReference>
<dbReference type="InterPro" id="IPR049874">
    <property type="entry name" value="ROK_cs"/>
</dbReference>
<dbReference type="EMBL" id="CP029185">
    <property type="protein sequence ID" value="AWH87173.1"/>
    <property type="molecule type" value="Genomic_DNA"/>
</dbReference>
<evidence type="ECO:0000313" key="16">
    <source>
        <dbReference type="Proteomes" id="UP000244908"/>
    </source>
</evidence>
<dbReference type="KEGG" id="lpv:HYN51_00565"/>
<accession>A0A2Y9TU46</accession>
<feature type="binding site" evidence="14">
    <location>
        <position position="179"/>
    </location>
    <ligand>
        <name>Zn(2+)</name>
        <dbReference type="ChEBI" id="CHEBI:29105"/>
    </ligand>
</feature>
<dbReference type="HAMAP" id="MF_01271">
    <property type="entry name" value="GlcNAc_kinase"/>
    <property type="match status" value="1"/>
</dbReference>
<evidence type="ECO:0000256" key="9">
    <source>
        <dbReference type="ARBA" id="ARBA00023277"/>
    </source>
</evidence>
<evidence type="ECO:0000256" key="13">
    <source>
        <dbReference type="ARBA" id="ARBA00049065"/>
    </source>
</evidence>
<dbReference type="GO" id="GO:0045127">
    <property type="term" value="F:N-acetylglucosamine kinase activity"/>
    <property type="evidence" value="ECO:0007669"/>
    <property type="project" value="UniProtKB-UniRule"/>
</dbReference>
<dbReference type="InterPro" id="IPR023505">
    <property type="entry name" value="N-acetyl-D-glucosamine_kinase"/>
</dbReference>
<evidence type="ECO:0000256" key="3">
    <source>
        <dbReference type="ARBA" id="ARBA00022679"/>
    </source>
</evidence>
<dbReference type="GO" id="GO:0005524">
    <property type="term" value="F:ATP binding"/>
    <property type="evidence" value="ECO:0007669"/>
    <property type="project" value="UniProtKB-UniRule"/>
</dbReference>
<evidence type="ECO:0000256" key="6">
    <source>
        <dbReference type="ARBA" id="ARBA00022777"/>
    </source>
</evidence>
<dbReference type="Pfam" id="PF00480">
    <property type="entry name" value="ROK"/>
    <property type="match status" value="1"/>
</dbReference>
<organism evidence="15 16">
    <name type="scientific">Limnobaculum parvum</name>
    <dbReference type="NCBI Taxonomy" id="2172103"/>
    <lineage>
        <taxon>Bacteria</taxon>
        <taxon>Pseudomonadati</taxon>
        <taxon>Pseudomonadota</taxon>
        <taxon>Gammaproteobacteria</taxon>
        <taxon>Enterobacterales</taxon>
        <taxon>Budviciaceae</taxon>
        <taxon>Limnobaculum</taxon>
    </lineage>
</organism>
<feature type="binding site" evidence="14">
    <location>
        <begin position="133"/>
        <end position="140"/>
    </location>
    <ligand>
        <name>ATP</name>
        <dbReference type="ChEBI" id="CHEBI:30616"/>
    </ligand>
</feature>
<keyword evidence="3 14" id="KW-0808">Transferase</keyword>
<dbReference type="Gene3D" id="3.30.420.40">
    <property type="match status" value="2"/>
</dbReference>
<dbReference type="FunFam" id="3.30.420.40:FF:000049">
    <property type="entry name" value="N-acetyl-D-glucosamine kinase"/>
    <property type="match status" value="1"/>
</dbReference>
<keyword evidence="9 14" id="KW-0119">Carbohydrate metabolism</keyword>
<dbReference type="GO" id="GO:0009254">
    <property type="term" value="P:peptidoglycan turnover"/>
    <property type="evidence" value="ECO:0007669"/>
    <property type="project" value="UniProtKB-UniRule"/>
</dbReference>
<evidence type="ECO:0000256" key="1">
    <source>
        <dbReference type="ARBA" id="ARBA00012122"/>
    </source>
</evidence>
<dbReference type="AlphaFoldDB" id="A0A2Y9TU46"/>
<comment type="pathway">
    <text evidence="11 14">Cell wall biogenesis; peptidoglycan recycling.</text>
</comment>
<dbReference type="GO" id="GO:0008270">
    <property type="term" value="F:zinc ion binding"/>
    <property type="evidence" value="ECO:0007669"/>
    <property type="project" value="UniProtKB-UniRule"/>
</dbReference>
<dbReference type="UniPathway" id="UPA00544"/>
<dbReference type="InterPro" id="IPR000600">
    <property type="entry name" value="ROK"/>
</dbReference>
<comment type="catalytic activity">
    <reaction evidence="13 14">
        <text>N-acetyl-D-glucosamine + ATP = N-acetyl-D-glucosamine 6-phosphate + ADP + H(+)</text>
        <dbReference type="Rhea" id="RHEA:17417"/>
        <dbReference type="ChEBI" id="CHEBI:15378"/>
        <dbReference type="ChEBI" id="CHEBI:30616"/>
        <dbReference type="ChEBI" id="CHEBI:57513"/>
        <dbReference type="ChEBI" id="CHEBI:456216"/>
        <dbReference type="ChEBI" id="CHEBI:506227"/>
        <dbReference type="EC" id="2.7.1.59"/>
    </reaction>
</comment>
<evidence type="ECO:0000256" key="8">
    <source>
        <dbReference type="ARBA" id="ARBA00022840"/>
    </source>
</evidence>
<comment type="similarity">
    <text evidence="12 14">Belongs to the ROK (NagC/XylR) family. NagK subfamily.</text>
</comment>
<dbReference type="SUPFAM" id="SSF53067">
    <property type="entry name" value="Actin-like ATPase domain"/>
    <property type="match status" value="1"/>
</dbReference>
<comment type="function">
    <text evidence="14">Catalyzes the phosphorylation of N-acetyl-D-glucosamine (GlcNAc) derived from cell-wall degradation, yielding GlcNAc-6-P.</text>
</comment>
<protein>
    <recommendedName>
        <fullName evidence="2 14">N-acetyl-D-glucosamine kinase</fullName>
        <ecNumber evidence="1 14">2.7.1.59</ecNumber>
    </recommendedName>
    <alternativeName>
        <fullName evidence="10 14">GlcNAc kinase</fullName>
    </alternativeName>
</protein>
<evidence type="ECO:0000256" key="5">
    <source>
        <dbReference type="ARBA" id="ARBA00022741"/>
    </source>
</evidence>
<evidence type="ECO:0000256" key="11">
    <source>
        <dbReference type="ARBA" id="ARBA00037880"/>
    </source>
</evidence>
<evidence type="ECO:0000256" key="2">
    <source>
        <dbReference type="ARBA" id="ARBA00014974"/>
    </source>
</evidence>